<evidence type="ECO:0000313" key="1">
    <source>
        <dbReference type="EMBL" id="MBX54892.1"/>
    </source>
</evidence>
<dbReference type="AlphaFoldDB" id="A0A2P2PJJ0"/>
<accession>A0A2P2PJJ0</accession>
<proteinExistence type="predicted"/>
<name>A0A2P2PJJ0_RHIMU</name>
<organism evidence="1">
    <name type="scientific">Rhizophora mucronata</name>
    <name type="common">Asiatic mangrove</name>
    <dbReference type="NCBI Taxonomy" id="61149"/>
    <lineage>
        <taxon>Eukaryota</taxon>
        <taxon>Viridiplantae</taxon>
        <taxon>Streptophyta</taxon>
        <taxon>Embryophyta</taxon>
        <taxon>Tracheophyta</taxon>
        <taxon>Spermatophyta</taxon>
        <taxon>Magnoliopsida</taxon>
        <taxon>eudicotyledons</taxon>
        <taxon>Gunneridae</taxon>
        <taxon>Pentapetalae</taxon>
        <taxon>rosids</taxon>
        <taxon>fabids</taxon>
        <taxon>Malpighiales</taxon>
        <taxon>Rhizophoraceae</taxon>
        <taxon>Rhizophora</taxon>
    </lineage>
</organism>
<dbReference type="EMBL" id="GGEC01074408">
    <property type="protein sequence ID" value="MBX54892.1"/>
    <property type="molecule type" value="Transcribed_RNA"/>
</dbReference>
<reference evidence="1" key="1">
    <citation type="submission" date="2018-02" db="EMBL/GenBank/DDBJ databases">
        <title>Rhizophora mucronata_Transcriptome.</title>
        <authorList>
            <person name="Meera S.P."/>
            <person name="Sreeshan A."/>
            <person name="Augustine A."/>
        </authorList>
    </citation>
    <scope>NUCLEOTIDE SEQUENCE</scope>
    <source>
        <tissue evidence="1">Leaf</tissue>
    </source>
</reference>
<sequence>MEQRNSAKSDKDCEHQTISKRPCISSTCQPLALPYSHLLHFSVAGS</sequence>
<protein>
    <submittedName>
        <fullName evidence="1">F-box protein</fullName>
    </submittedName>
</protein>